<evidence type="ECO:0000313" key="1">
    <source>
        <dbReference type="EMBL" id="KAH9589841.1"/>
    </source>
</evidence>
<dbReference type="GeneID" id="24593087"/>
<gene>
    <name evidence="1" type="ORF">MS3_00002763</name>
</gene>
<evidence type="ECO:0000313" key="2">
    <source>
        <dbReference type="Proteomes" id="UP000471633"/>
    </source>
</evidence>
<name>A0A6A5D5Y8_SCHHA</name>
<dbReference type="KEGG" id="shx:MS3_00002763"/>
<reference evidence="1" key="2">
    <citation type="journal article" date="2019" name="Gigascience">
        <title>High-quality Schistosoma haematobium genome achieved by single-molecule and long-range sequencing.</title>
        <authorList>
            <person name="Stroehlein A.J."/>
            <person name="Korhonen P.K."/>
            <person name="Chong T.M."/>
            <person name="Lim Y.L."/>
            <person name="Chan K.G."/>
            <person name="Webster B."/>
            <person name="Rollinson D."/>
            <person name="Brindley P.J."/>
            <person name="Gasser R.B."/>
            <person name="Young N.D."/>
        </authorList>
    </citation>
    <scope>NUCLEOTIDE SEQUENCE</scope>
</reference>
<dbReference type="EMBL" id="AMPZ03000002">
    <property type="protein sequence ID" value="KAH9589841.1"/>
    <property type="molecule type" value="Genomic_DNA"/>
</dbReference>
<sequence length="268" mass="30839">MAMFVGSFLNIYLVFMFHFTTVSDSRSVGKIYRKCRASWSKWMVSKTSLHWNISDINLNVTGRKCVWTRTSCTRNRQCPCETYYSKELLDVQLPRKRSHVCVQTKSCSVLICSSIVYFGSNIDSNKLVIKTYKVENRTDESQNLIGIVYVPLDHSTWKSYEEDNTQVKGVSEEVKSDSYVYLDVLPTPISSVRGKIYSPLSDNNNYDYRTGHLLIFIGSLLFSLLCLLFFISYFVKTCYTTSCTNIWSMRYHSTKTNILIGGNQAESD</sequence>
<reference evidence="1" key="3">
    <citation type="submission" date="2021-06" db="EMBL/GenBank/DDBJ databases">
        <title>Chromosome-level genome assembly for S. haematobium.</title>
        <authorList>
            <person name="Stroehlein A.J."/>
        </authorList>
    </citation>
    <scope>NUCLEOTIDE SEQUENCE</scope>
</reference>
<keyword evidence="2" id="KW-1185">Reference proteome</keyword>
<dbReference type="RefSeq" id="XP_012797072.2">
    <property type="nucleotide sequence ID" value="XM_012941618.3"/>
</dbReference>
<proteinExistence type="predicted"/>
<dbReference type="AlphaFoldDB" id="A0A6A5D5Y8"/>
<reference evidence="1" key="4">
    <citation type="journal article" date="2022" name="PLoS Pathog.">
        <title>Chromosome-level genome of Schistosoma haematobium underpins genome-wide explorations of molecular variation.</title>
        <authorList>
            <person name="Stroehlein A.J."/>
            <person name="Korhonen P.K."/>
            <person name="Lee V.V."/>
            <person name="Ralph S.A."/>
            <person name="Mentink-Kane M."/>
            <person name="You H."/>
            <person name="McManus D.P."/>
            <person name="Tchuente L.T."/>
            <person name="Stothard J.R."/>
            <person name="Kaur P."/>
            <person name="Dudchenko O."/>
            <person name="Aiden E.L."/>
            <person name="Yang B."/>
            <person name="Yang H."/>
            <person name="Emery A.M."/>
            <person name="Webster B.L."/>
            <person name="Brindley P.J."/>
            <person name="Rollinson D."/>
            <person name="Chang B.C.H."/>
            <person name="Gasser R.B."/>
            <person name="Young N.D."/>
        </authorList>
    </citation>
    <scope>NUCLEOTIDE SEQUENCE</scope>
</reference>
<protein>
    <submittedName>
        <fullName evidence="1">Uncharacterized protein</fullName>
    </submittedName>
</protein>
<comment type="caution">
    <text evidence="1">The sequence shown here is derived from an EMBL/GenBank/DDBJ whole genome shotgun (WGS) entry which is preliminary data.</text>
</comment>
<reference evidence="1" key="1">
    <citation type="journal article" date="2012" name="Nat. Genet.">
        <title>Whole-genome sequence of Schistosoma haematobium.</title>
        <authorList>
            <person name="Young N.D."/>
            <person name="Jex A.R."/>
            <person name="Li B."/>
            <person name="Liu S."/>
            <person name="Yang L."/>
            <person name="Xiong Z."/>
            <person name="Li Y."/>
            <person name="Cantacessi C."/>
            <person name="Hall R.S."/>
            <person name="Xu X."/>
            <person name="Chen F."/>
            <person name="Wu X."/>
            <person name="Zerlotini A."/>
            <person name="Oliveira G."/>
            <person name="Hofmann A."/>
            <person name="Zhang G."/>
            <person name="Fang X."/>
            <person name="Kang Y."/>
            <person name="Campbell B.E."/>
            <person name="Loukas A."/>
            <person name="Ranganathan S."/>
            <person name="Rollinson D."/>
            <person name="Rinaldi G."/>
            <person name="Brindley P.J."/>
            <person name="Yang H."/>
            <person name="Wang J."/>
            <person name="Wang J."/>
            <person name="Gasser R.B."/>
        </authorList>
    </citation>
    <scope>NUCLEOTIDE SEQUENCE</scope>
</reference>
<accession>A0A6A5D5Y8</accession>
<dbReference type="Proteomes" id="UP000471633">
    <property type="component" value="Unassembled WGS sequence"/>
</dbReference>
<organism evidence="1 2">
    <name type="scientific">Schistosoma haematobium</name>
    <name type="common">Blood fluke</name>
    <dbReference type="NCBI Taxonomy" id="6185"/>
    <lineage>
        <taxon>Eukaryota</taxon>
        <taxon>Metazoa</taxon>
        <taxon>Spiralia</taxon>
        <taxon>Lophotrochozoa</taxon>
        <taxon>Platyhelminthes</taxon>
        <taxon>Trematoda</taxon>
        <taxon>Digenea</taxon>
        <taxon>Strigeidida</taxon>
        <taxon>Schistosomatoidea</taxon>
        <taxon>Schistosomatidae</taxon>
        <taxon>Schistosoma</taxon>
    </lineage>
</organism>
<dbReference type="CTD" id="24593087"/>